<keyword evidence="2 4" id="KW-0456">Lyase</keyword>
<dbReference type="SMART" id="SM01119">
    <property type="entry name" value="D-ser_dehydrat"/>
    <property type="match status" value="1"/>
</dbReference>
<evidence type="ECO:0000313" key="4">
    <source>
        <dbReference type="EMBL" id="VDS03061.1"/>
    </source>
</evidence>
<evidence type="ECO:0000256" key="1">
    <source>
        <dbReference type="ARBA" id="ARBA00005323"/>
    </source>
</evidence>
<proteinExistence type="inferred from homology"/>
<keyword evidence="5" id="KW-1185">Reference proteome</keyword>
<gene>
    <name evidence="4" type="ORF">DEVEQU_00181</name>
</gene>
<evidence type="ECO:0000259" key="3">
    <source>
        <dbReference type="SMART" id="SM01119"/>
    </source>
</evidence>
<dbReference type="RefSeq" id="WP_126148668.1">
    <property type="nucleotide sequence ID" value="NZ_JBHTMH010000002.1"/>
</dbReference>
<dbReference type="InterPro" id="IPR042208">
    <property type="entry name" value="D-ser_dehydrat-like_sf"/>
</dbReference>
<dbReference type="Proteomes" id="UP000268844">
    <property type="component" value="Unassembled WGS sequence"/>
</dbReference>
<sequence length="426" mass="46369">MLLDALQKTLLDGRTKGIPATAEPFALRDIAGKGWNVLREDLPMPLMLLKRSALDHNASVFGQYLTSHNLSLAPHGKTTMSPQIFAEQLTSGAWGMTAATVQQVQVMHHYGVKRIILGNQLIGKAHLAGIAALIDADPEFEFSCFLDSAAQLDNMLVHLQVLAPKRPIKVLLEIGAKGGRTGLRTEAEALSLADKLASSDQNLVRFAGIATFEGVVPGIDKNPMLIEPFAQAIVDIARALPKSLYAGLDEFILSGGGSSYFDIVADRFSTLDLPLPVRVLLRSGCYITNDSGAYKKAQDEARSDPRRSWKSDLQPALEAWAYVQSMPEPGLAFLSMGKRDVPYDAGLPVPFKRYRPGTGFLPVGEATIFATNDQHAYVRLGADTDWQVGDLVASGVSHPCTAFDKWRFLPIVDDDYTVIDGVLTFF</sequence>
<dbReference type="OrthoDB" id="9811417at2"/>
<dbReference type="SUPFAM" id="SSF51419">
    <property type="entry name" value="PLP-binding barrel"/>
    <property type="match status" value="1"/>
</dbReference>
<dbReference type="InterPro" id="IPR051466">
    <property type="entry name" value="D-amino_acid_metab_enzyme"/>
</dbReference>
<dbReference type="PANTHER" id="PTHR28004">
    <property type="entry name" value="ZGC:162816-RELATED"/>
    <property type="match status" value="1"/>
</dbReference>
<dbReference type="Pfam" id="PF01168">
    <property type="entry name" value="Ala_racemase_N"/>
    <property type="match status" value="1"/>
</dbReference>
<dbReference type="CDD" id="cd06818">
    <property type="entry name" value="PLPDE_III_cryptic_DSD"/>
    <property type="match status" value="1"/>
</dbReference>
<dbReference type="Gene3D" id="2.40.37.20">
    <property type="entry name" value="D-serine dehydratase-like domain"/>
    <property type="match status" value="1"/>
</dbReference>
<protein>
    <submittedName>
        <fullName evidence="4">D-threonine aldolase</fullName>
        <ecNumber evidence="4">4.1.2.42</ecNumber>
    </submittedName>
</protein>
<accession>A0A447I6D1</accession>
<evidence type="ECO:0000313" key="5">
    <source>
        <dbReference type="Proteomes" id="UP000268844"/>
    </source>
</evidence>
<dbReference type="Pfam" id="PF14031">
    <property type="entry name" value="D-ser_dehydrat"/>
    <property type="match status" value="1"/>
</dbReference>
<dbReference type="AlphaFoldDB" id="A0A447I6D1"/>
<comment type="similarity">
    <text evidence="1">Belongs to the DSD1 family.</text>
</comment>
<dbReference type="EMBL" id="UZWD01000004">
    <property type="protein sequence ID" value="VDS03061.1"/>
    <property type="molecule type" value="Genomic_DNA"/>
</dbReference>
<evidence type="ECO:0000256" key="2">
    <source>
        <dbReference type="ARBA" id="ARBA00023239"/>
    </source>
</evidence>
<dbReference type="PANTHER" id="PTHR28004:SF8">
    <property type="entry name" value="D-SERINE DEAMINASE"/>
    <property type="match status" value="1"/>
</dbReference>
<dbReference type="InterPro" id="IPR001608">
    <property type="entry name" value="Ala_racemase_N"/>
</dbReference>
<organism evidence="4 5">
    <name type="scientific">Devosia equisanguinis</name>
    <dbReference type="NCBI Taxonomy" id="2490941"/>
    <lineage>
        <taxon>Bacteria</taxon>
        <taxon>Pseudomonadati</taxon>
        <taxon>Pseudomonadota</taxon>
        <taxon>Alphaproteobacteria</taxon>
        <taxon>Hyphomicrobiales</taxon>
        <taxon>Devosiaceae</taxon>
        <taxon>Devosia</taxon>
    </lineage>
</organism>
<name>A0A447I6D1_9HYPH</name>
<feature type="domain" description="D-serine dehydratase-like" evidence="3">
    <location>
        <begin position="316"/>
        <end position="413"/>
    </location>
</feature>
<dbReference type="GO" id="GO:0043876">
    <property type="term" value="F:D-threonine aldolase activity"/>
    <property type="evidence" value="ECO:0007669"/>
    <property type="project" value="UniProtKB-EC"/>
</dbReference>
<reference evidence="4 5" key="1">
    <citation type="submission" date="2018-12" db="EMBL/GenBank/DDBJ databases">
        <authorList>
            <person name="Criscuolo A."/>
        </authorList>
    </citation>
    <scope>NUCLEOTIDE SEQUENCE [LARGE SCALE GENOMIC DNA]</scope>
    <source>
        <strain evidence="4">ACIP1116281</strain>
    </source>
</reference>
<dbReference type="InterPro" id="IPR026956">
    <property type="entry name" value="D-ser_dehydrat-like_dom"/>
</dbReference>
<dbReference type="InterPro" id="IPR029066">
    <property type="entry name" value="PLP-binding_barrel"/>
</dbReference>
<dbReference type="Gene3D" id="3.20.20.10">
    <property type="entry name" value="Alanine racemase"/>
    <property type="match status" value="1"/>
</dbReference>
<dbReference type="EC" id="4.1.2.42" evidence="4"/>